<dbReference type="GO" id="GO:0005975">
    <property type="term" value="P:carbohydrate metabolic process"/>
    <property type="evidence" value="ECO:0007669"/>
    <property type="project" value="InterPro"/>
</dbReference>
<keyword evidence="3 4" id="KW-0326">Glycosidase</keyword>
<evidence type="ECO:0000313" key="7">
    <source>
        <dbReference type="Proteomes" id="UP001153365"/>
    </source>
</evidence>
<dbReference type="Proteomes" id="UP001153365">
    <property type="component" value="Unassembled WGS sequence"/>
</dbReference>
<comment type="caution">
    <text evidence="6">The sequence shown here is derived from an EMBL/GenBank/DDBJ whole genome shotgun (WGS) entry which is preliminary data.</text>
</comment>
<organism evidence="6 7">
    <name type="scientific">Phakopsora pachyrhizi</name>
    <name type="common">Asian soybean rust disease fungus</name>
    <dbReference type="NCBI Taxonomy" id="170000"/>
    <lineage>
        <taxon>Eukaryota</taxon>
        <taxon>Fungi</taxon>
        <taxon>Dikarya</taxon>
        <taxon>Basidiomycota</taxon>
        <taxon>Pucciniomycotina</taxon>
        <taxon>Pucciniomycetes</taxon>
        <taxon>Pucciniales</taxon>
        <taxon>Phakopsoraceae</taxon>
        <taxon>Phakopsora</taxon>
    </lineage>
</organism>
<dbReference type="InterPro" id="IPR006710">
    <property type="entry name" value="Glyco_hydro_43"/>
</dbReference>
<proteinExistence type="inferred from homology"/>
<dbReference type="EMBL" id="CALTRL010005821">
    <property type="protein sequence ID" value="CAH7686879.1"/>
    <property type="molecule type" value="Genomic_DNA"/>
</dbReference>
<evidence type="ECO:0000256" key="3">
    <source>
        <dbReference type="ARBA" id="ARBA00023295"/>
    </source>
</evidence>
<keyword evidence="5" id="KW-0732">Signal</keyword>
<name>A0AAV0BL52_PHAPC</name>
<keyword evidence="7" id="KW-1185">Reference proteome</keyword>
<feature type="chain" id="PRO_5043751289" evidence="5">
    <location>
        <begin position="23"/>
        <end position="347"/>
    </location>
</feature>
<evidence type="ECO:0000256" key="2">
    <source>
        <dbReference type="ARBA" id="ARBA00022801"/>
    </source>
</evidence>
<reference evidence="6" key="1">
    <citation type="submission" date="2022-06" db="EMBL/GenBank/DDBJ databases">
        <authorList>
            <consortium name="SYNGENTA / RWTH Aachen University"/>
        </authorList>
    </citation>
    <scope>NUCLEOTIDE SEQUENCE</scope>
</reference>
<protein>
    <submittedName>
        <fullName evidence="6">Glycosyl hydrolase family 43 protein</fullName>
    </submittedName>
</protein>
<gene>
    <name evidence="6" type="ORF">PPACK8108_LOCUS21586</name>
</gene>
<comment type="similarity">
    <text evidence="1 4">Belongs to the glycosyl hydrolase 43 family.</text>
</comment>
<evidence type="ECO:0000256" key="4">
    <source>
        <dbReference type="RuleBase" id="RU361187"/>
    </source>
</evidence>
<dbReference type="CDD" id="cd18821">
    <property type="entry name" value="GH43_Pc3Gal43A-like"/>
    <property type="match status" value="1"/>
</dbReference>
<dbReference type="GO" id="GO:0004553">
    <property type="term" value="F:hydrolase activity, hydrolyzing O-glycosyl compounds"/>
    <property type="evidence" value="ECO:0007669"/>
    <property type="project" value="InterPro"/>
</dbReference>
<dbReference type="SUPFAM" id="SSF75005">
    <property type="entry name" value="Arabinanase/levansucrase/invertase"/>
    <property type="match status" value="1"/>
</dbReference>
<dbReference type="PANTHER" id="PTHR22925:SF3">
    <property type="entry name" value="GLYCOSYL HYDROLASE FAMILY PROTEIN 43"/>
    <property type="match status" value="1"/>
</dbReference>
<dbReference type="Gene3D" id="2.115.10.20">
    <property type="entry name" value="Glycosyl hydrolase domain, family 43"/>
    <property type="match status" value="1"/>
</dbReference>
<dbReference type="AlphaFoldDB" id="A0AAV0BL52"/>
<dbReference type="Pfam" id="PF04616">
    <property type="entry name" value="Glyco_hydro_43"/>
    <property type="match status" value="1"/>
</dbReference>
<evidence type="ECO:0000313" key="6">
    <source>
        <dbReference type="EMBL" id="CAH7686879.1"/>
    </source>
</evidence>
<keyword evidence="2 4" id="KW-0378">Hydrolase</keyword>
<sequence>MKPTRTLPIAIYFFTLINSFLARWESNREQEVLQNSGKRIIPGAEWKDTDGNLIQAHGAGIIKVKDTWYWFGEDKTKNNHAFLGISCYSSRDLASWKRHPNVLQVSEDDNSALNKNQVIERPKVIYNAKTKKYVMYFHYDSSNYGLAQVGVATSTRVDRDWKFIKAFSPLNSQSRDMSLYQDDDPDKTAYISFASDGNANLKIAKLSEDYLDVVELVYKWDRVFWEATGIVKNNGIYTMLYSKQDGWNPNPNSAMQAYNISGPWQAPTLIAPQNVKTYSSQNTYDFTVKGSEITSFIYAGDRWFPKSLGESTYIWLPLLIQGTKISLIWADIWSINSKTGKKNNVKD</sequence>
<dbReference type="InterPro" id="IPR023296">
    <property type="entry name" value="Glyco_hydro_beta-prop_sf"/>
</dbReference>
<feature type="signal peptide" evidence="5">
    <location>
        <begin position="1"/>
        <end position="22"/>
    </location>
</feature>
<accession>A0AAV0BL52</accession>
<dbReference type="PANTHER" id="PTHR22925">
    <property type="entry name" value="GLYCOSYL HYDROLASE 43 FAMILY MEMBER"/>
    <property type="match status" value="1"/>
</dbReference>
<evidence type="ECO:0000256" key="1">
    <source>
        <dbReference type="ARBA" id="ARBA00009865"/>
    </source>
</evidence>
<evidence type="ECO:0000256" key="5">
    <source>
        <dbReference type="SAM" id="SignalP"/>
    </source>
</evidence>